<evidence type="ECO:0000259" key="2">
    <source>
        <dbReference type="SMART" id="SM00460"/>
    </source>
</evidence>
<accession>A0ABS6EYX4</accession>
<gene>
    <name evidence="3" type="ORF">KQI89_02395</name>
</gene>
<organism evidence="3 4">
    <name type="scientific">Clostridium simiarum</name>
    <dbReference type="NCBI Taxonomy" id="2841506"/>
    <lineage>
        <taxon>Bacteria</taxon>
        <taxon>Bacillati</taxon>
        <taxon>Bacillota</taxon>
        <taxon>Clostridia</taxon>
        <taxon>Eubacteriales</taxon>
        <taxon>Clostridiaceae</taxon>
        <taxon>Clostridium</taxon>
    </lineage>
</organism>
<proteinExistence type="predicted"/>
<comment type="caution">
    <text evidence="3">The sequence shown here is derived from an EMBL/GenBank/DDBJ whole genome shotgun (WGS) entry which is preliminary data.</text>
</comment>
<dbReference type="PANTHER" id="PTHR33490:SF3">
    <property type="entry name" value="CONSERVED INTEGRAL MEMBRANE PROTEIN"/>
    <property type="match status" value="1"/>
</dbReference>
<feature type="transmembrane region" description="Helical" evidence="1">
    <location>
        <begin position="83"/>
        <end position="113"/>
    </location>
</feature>
<dbReference type="SMART" id="SM00460">
    <property type="entry name" value="TGc"/>
    <property type="match status" value="1"/>
</dbReference>
<keyword evidence="1" id="KW-0812">Transmembrane</keyword>
<keyword evidence="1" id="KW-0472">Membrane</keyword>
<protein>
    <submittedName>
        <fullName evidence="3">Transglutaminase-like domain-containing protein</fullName>
    </submittedName>
</protein>
<dbReference type="Pfam" id="PF01841">
    <property type="entry name" value="Transglut_core"/>
    <property type="match status" value="1"/>
</dbReference>
<reference evidence="3 4" key="1">
    <citation type="submission" date="2021-06" db="EMBL/GenBank/DDBJ databases">
        <authorList>
            <person name="Sun Q."/>
            <person name="Li D."/>
        </authorList>
    </citation>
    <scope>NUCLEOTIDE SEQUENCE [LARGE SCALE GENOMIC DNA]</scope>
    <source>
        <strain evidence="3 4">MSJ-4</strain>
    </source>
</reference>
<dbReference type="PANTHER" id="PTHR33490">
    <property type="entry name" value="BLR5614 PROTEIN-RELATED"/>
    <property type="match status" value="1"/>
</dbReference>
<keyword evidence="4" id="KW-1185">Reference proteome</keyword>
<evidence type="ECO:0000256" key="1">
    <source>
        <dbReference type="SAM" id="Phobius"/>
    </source>
</evidence>
<sequence>MEKNSINLLFILMFLYPLLKGFIFKFDSLNLKEGLIETEKNIAFLLSIPISVYLMKYTRGYLDTFIKKTPYSVMYYIEKYNKAFYVIVFLIICFIIYSIQLLIYNLLNYLIFYPLIRSLENKIKYKGSTFNRIIGAIFSIPKGVCYVFFTAFFIYFLSYFYKGEKLNYYLESSSIYNKINISIMSPLTNSNLVKQIPEIIKDSFKVEIKQNPSNVVKGKNNKENTIVYYNGVTLEEGIKSSEYIDNFSINLVKGYNNDKAKAKAIYNWIGLNINYDYEKVDKVYNNDFKVDSGAKVAYDTKEGICFDFSCLFVAMCRATGLKVRLVTGEGFNGLDWVSHSWNQVYISEEDRWINVDTTFYRGGNYFNSKKFDLDHRGENIIGEW</sequence>
<feature type="transmembrane region" description="Helical" evidence="1">
    <location>
        <begin position="133"/>
        <end position="157"/>
    </location>
</feature>
<name>A0ABS6EYX4_9CLOT</name>
<feature type="transmembrane region" description="Helical" evidence="1">
    <location>
        <begin position="7"/>
        <end position="24"/>
    </location>
</feature>
<feature type="domain" description="Transglutaminase-like" evidence="2">
    <location>
        <begin position="297"/>
        <end position="359"/>
    </location>
</feature>
<evidence type="ECO:0000313" key="3">
    <source>
        <dbReference type="EMBL" id="MBU5590603.1"/>
    </source>
</evidence>
<keyword evidence="1" id="KW-1133">Transmembrane helix</keyword>
<dbReference type="Proteomes" id="UP000736583">
    <property type="component" value="Unassembled WGS sequence"/>
</dbReference>
<dbReference type="RefSeq" id="WP_216455757.1">
    <property type="nucleotide sequence ID" value="NZ_JAHLQL010000001.1"/>
</dbReference>
<evidence type="ECO:0000313" key="4">
    <source>
        <dbReference type="Proteomes" id="UP000736583"/>
    </source>
</evidence>
<dbReference type="InterPro" id="IPR002931">
    <property type="entry name" value="Transglutaminase-like"/>
</dbReference>
<dbReference type="EMBL" id="JAHLQL010000001">
    <property type="protein sequence ID" value="MBU5590603.1"/>
    <property type="molecule type" value="Genomic_DNA"/>
</dbReference>